<dbReference type="PANTHER" id="PTHR42960:SF1">
    <property type="entry name" value="YCF46 PROTEIN"/>
    <property type="match status" value="1"/>
</dbReference>
<evidence type="ECO:0000259" key="5">
    <source>
        <dbReference type="SMART" id="SM00382"/>
    </source>
</evidence>
<dbReference type="EMBL" id="FOOU01000004">
    <property type="protein sequence ID" value="SFG22824.1"/>
    <property type="molecule type" value="Genomic_DNA"/>
</dbReference>
<keyword evidence="1" id="KW-0547">Nucleotide-binding</keyword>
<accession>A0A1I2Q3A2</accession>
<organism evidence="6 7">
    <name type="scientific">Neptunomonas qingdaonensis</name>
    <dbReference type="NCBI Taxonomy" id="1045558"/>
    <lineage>
        <taxon>Bacteria</taxon>
        <taxon>Pseudomonadati</taxon>
        <taxon>Pseudomonadota</taxon>
        <taxon>Gammaproteobacteria</taxon>
        <taxon>Oceanospirillales</taxon>
        <taxon>Oceanospirillaceae</taxon>
        <taxon>Neptunomonas</taxon>
    </lineage>
</organism>
<dbReference type="InterPro" id="IPR003593">
    <property type="entry name" value="AAA+_ATPase"/>
</dbReference>
<evidence type="ECO:0000256" key="1">
    <source>
        <dbReference type="ARBA" id="ARBA00022741"/>
    </source>
</evidence>
<dbReference type="SUPFAM" id="SSF52540">
    <property type="entry name" value="P-loop containing nucleoside triphosphate hydrolases"/>
    <property type="match status" value="1"/>
</dbReference>
<name>A0A1I2Q3A2_9GAMM</name>
<proteinExistence type="inferred from homology"/>
<dbReference type="Gene3D" id="3.40.50.300">
    <property type="entry name" value="P-loop containing nucleotide triphosphate hydrolases"/>
    <property type="match status" value="1"/>
</dbReference>
<feature type="domain" description="AAA+ ATPase" evidence="5">
    <location>
        <begin position="262"/>
        <end position="395"/>
    </location>
</feature>
<dbReference type="GO" id="GO:0016887">
    <property type="term" value="F:ATP hydrolysis activity"/>
    <property type="evidence" value="ECO:0007669"/>
    <property type="project" value="InterPro"/>
</dbReference>
<evidence type="ECO:0000313" key="6">
    <source>
        <dbReference type="EMBL" id="SFG22824.1"/>
    </source>
</evidence>
<evidence type="ECO:0000256" key="2">
    <source>
        <dbReference type="ARBA" id="ARBA00022840"/>
    </source>
</evidence>
<reference evidence="7" key="1">
    <citation type="submission" date="2016-10" db="EMBL/GenBank/DDBJ databases">
        <authorList>
            <person name="Varghese N."/>
            <person name="Submissions S."/>
        </authorList>
    </citation>
    <scope>NUCLEOTIDE SEQUENCE [LARGE SCALE GENOMIC DNA]</scope>
    <source>
        <strain evidence="7">CGMCC 1.10971</strain>
    </source>
</reference>
<dbReference type="CDD" id="cd19507">
    <property type="entry name" value="RecA-like_Ycf46-like"/>
    <property type="match status" value="1"/>
</dbReference>
<evidence type="ECO:0000313" key="7">
    <source>
        <dbReference type="Proteomes" id="UP000198623"/>
    </source>
</evidence>
<evidence type="ECO:0000256" key="4">
    <source>
        <dbReference type="ARBA" id="ARBA00040480"/>
    </source>
</evidence>
<dbReference type="STRING" id="1045558.SAMN05216175_104206"/>
<protein>
    <recommendedName>
        <fullName evidence="4">Uncharacterized AAA domain-containing protein ycf46</fullName>
    </recommendedName>
</protein>
<sequence>MSQHQIELLIKSQIPIIVIETHEENQTLDMIAGMRAVLQRPIFKWSLTEGFERLDQSMPAQKLFSKPTDALGHIKSVQVPGVYILADFHPFIDDPMHVRLLKDIALSFNHLGHTLILLSHAFDIPIELKKLSAKLEISLPLRAELERIIREEARDWTQQSGQRVQTDNTTLSMLVNNLAGLSRMDARRLARNAIFDDGAISLSDMPHVAQAKYELLSNQGNLSFEYDTAKFSDIAGFGRLKQWLNERQDFFTGEARVAHLPAPKGVLLLGVQGCGKSLAAKAVAGAWQVPLLRLDFGSLYNKYYGETEKNLRDALKTAEVMSPCVLWLDEIEKGIDSSNADSGPAKRILATLLTWMAEKKAPVFLVATANDITALPPELVRKGRFDEIFFVDLPNEEVRFSIFDIHLKRQKQLPESYDFYRLVEASEGFSGAEIEQAVISAYYCAHAQGLALSQSLLMDELCKTRPLSIVMSENIDALRRWAEDRTVPCE</sequence>
<comment type="similarity">
    <text evidence="3">Belongs to the AAA ATPase family. Highly divergent.</text>
</comment>
<dbReference type="OrthoDB" id="9809379at2"/>
<keyword evidence="7" id="KW-1185">Reference proteome</keyword>
<dbReference type="Proteomes" id="UP000198623">
    <property type="component" value="Unassembled WGS sequence"/>
</dbReference>
<dbReference type="SMART" id="SM00382">
    <property type="entry name" value="AAA"/>
    <property type="match status" value="1"/>
</dbReference>
<dbReference type="RefSeq" id="WP_090726546.1">
    <property type="nucleotide sequence ID" value="NZ_FOOU01000004.1"/>
</dbReference>
<dbReference type="Pfam" id="PF00004">
    <property type="entry name" value="AAA"/>
    <property type="match status" value="1"/>
</dbReference>
<dbReference type="AlphaFoldDB" id="A0A1I2Q3A2"/>
<evidence type="ECO:0000256" key="3">
    <source>
        <dbReference type="ARBA" id="ARBA00038088"/>
    </source>
</evidence>
<keyword evidence="2" id="KW-0067">ATP-binding</keyword>
<dbReference type="InterPro" id="IPR052381">
    <property type="entry name" value="AAA_domain_protein"/>
</dbReference>
<dbReference type="InterPro" id="IPR003959">
    <property type="entry name" value="ATPase_AAA_core"/>
</dbReference>
<dbReference type="InterPro" id="IPR027417">
    <property type="entry name" value="P-loop_NTPase"/>
</dbReference>
<dbReference type="GO" id="GO:0005524">
    <property type="term" value="F:ATP binding"/>
    <property type="evidence" value="ECO:0007669"/>
    <property type="project" value="UniProtKB-KW"/>
</dbReference>
<dbReference type="Gene3D" id="1.10.8.60">
    <property type="match status" value="1"/>
</dbReference>
<gene>
    <name evidence="6" type="ORF">SAMN05216175_104206</name>
</gene>
<dbReference type="PANTHER" id="PTHR42960">
    <property type="entry name" value="YCF46 PROTEIN"/>
    <property type="match status" value="1"/>
</dbReference>